<sequence length="329" mass="37022">MNQDIRLSIAFNNHRKRRRLARLLGFGAEVYLIDLWLKVAVDRPSGHLEGWDEEDIADACGWMEDPKKLVAALVETQWLEKDTEGEYSIHDWCEHQPWACSAEDRADKARFSKLAQVNRAKYDELKENGVNAISKEEYRKVLEPSRVMGTLLGDRQPAASDSPAVASVSPAPAPTPSPTPSPSPNVKQKPLPPAGGAGEEPSQQAKAKSEFSGRPTKAYHPTFETFWAEYPARRGRKGNKRKAFDAWWKSMRHKRNNPDQIIADIIRLRDTYGEFPPDAVTWINGQRWEDEVHPCPPPKPAMRQTGRLQGSELLAHNTRVAAEFLGAPC</sequence>
<feature type="compositionally biased region" description="Pro residues" evidence="1">
    <location>
        <begin position="171"/>
        <end position="183"/>
    </location>
</feature>
<evidence type="ECO:0000313" key="2">
    <source>
        <dbReference type="EMBL" id="SCY46293.1"/>
    </source>
</evidence>
<dbReference type="EMBL" id="FMUX01000009">
    <property type="protein sequence ID" value="SCY46293.1"/>
    <property type="molecule type" value="Genomic_DNA"/>
</dbReference>
<feature type="compositionally biased region" description="Low complexity" evidence="1">
    <location>
        <begin position="157"/>
        <end position="170"/>
    </location>
</feature>
<dbReference type="OrthoDB" id="5461381at2"/>
<dbReference type="AlphaFoldDB" id="A0A1G5G3Z6"/>
<dbReference type="Proteomes" id="UP000198870">
    <property type="component" value="Unassembled WGS sequence"/>
</dbReference>
<proteinExistence type="predicted"/>
<organism evidence="2 3">
    <name type="scientific">Desulfoluna spongiiphila</name>
    <dbReference type="NCBI Taxonomy" id="419481"/>
    <lineage>
        <taxon>Bacteria</taxon>
        <taxon>Pseudomonadati</taxon>
        <taxon>Thermodesulfobacteriota</taxon>
        <taxon>Desulfobacteria</taxon>
        <taxon>Desulfobacterales</taxon>
        <taxon>Desulfolunaceae</taxon>
        <taxon>Desulfoluna</taxon>
    </lineage>
</organism>
<evidence type="ECO:0000256" key="1">
    <source>
        <dbReference type="SAM" id="MobiDB-lite"/>
    </source>
</evidence>
<name>A0A1G5G3Z6_9BACT</name>
<feature type="region of interest" description="Disordered" evidence="1">
    <location>
        <begin position="153"/>
        <end position="217"/>
    </location>
</feature>
<accession>A0A1G5G3Z6</accession>
<dbReference type="RefSeq" id="WP_092211267.1">
    <property type="nucleotide sequence ID" value="NZ_FMUX01000009.1"/>
</dbReference>
<keyword evidence="3" id="KW-1185">Reference proteome</keyword>
<evidence type="ECO:0000313" key="3">
    <source>
        <dbReference type="Proteomes" id="UP000198870"/>
    </source>
</evidence>
<gene>
    <name evidence="2" type="ORF">SAMN05216233_109207</name>
</gene>
<reference evidence="2 3" key="1">
    <citation type="submission" date="2016-10" db="EMBL/GenBank/DDBJ databases">
        <authorList>
            <person name="de Groot N.N."/>
        </authorList>
    </citation>
    <scope>NUCLEOTIDE SEQUENCE [LARGE SCALE GENOMIC DNA]</scope>
    <source>
        <strain evidence="2 3">AA1</strain>
    </source>
</reference>
<protein>
    <submittedName>
        <fullName evidence="2">Uncharacterized protein</fullName>
    </submittedName>
</protein>